<dbReference type="EMBL" id="FSQZ01000001">
    <property type="protein sequence ID" value="SIN62946.1"/>
    <property type="molecule type" value="Genomic_DNA"/>
</dbReference>
<dbReference type="RefSeq" id="WP_014806708.1">
    <property type="nucleotide sequence ID" value="NZ_DAONBL010000001.1"/>
</dbReference>
<accession>A0ABY1JB07</accession>
<protein>
    <submittedName>
        <fullName evidence="3">Lipid-binding SYLF domain-containing protein</fullName>
    </submittedName>
</protein>
<dbReference type="InterPro" id="IPR007461">
    <property type="entry name" value="Ysc84_actin-binding"/>
</dbReference>
<dbReference type="InterPro" id="IPR051702">
    <property type="entry name" value="SH3_domain_YSC84-like"/>
</dbReference>
<organism evidence="3 4">
    <name type="scientific">Acetomicrobium flavidum</name>
    <dbReference type="NCBI Taxonomy" id="49896"/>
    <lineage>
        <taxon>Bacteria</taxon>
        <taxon>Thermotogati</taxon>
        <taxon>Synergistota</taxon>
        <taxon>Synergistia</taxon>
        <taxon>Synergistales</taxon>
        <taxon>Acetomicrobiaceae</taxon>
        <taxon>Acetomicrobium</taxon>
    </lineage>
</organism>
<comment type="caution">
    <text evidence="3">The sequence shown here is derived from an EMBL/GenBank/DDBJ whole genome shotgun (WGS) entry which is preliminary data.</text>
</comment>
<reference evidence="3 4" key="1">
    <citation type="submission" date="2016-11" db="EMBL/GenBank/DDBJ databases">
        <authorList>
            <person name="Varghese N."/>
            <person name="Submissions S."/>
        </authorList>
    </citation>
    <scope>NUCLEOTIDE SEQUENCE [LARGE SCALE GENOMIC DNA]</scope>
    <source>
        <strain evidence="3 4">DSM 20664</strain>
    </source>
</reference>
<feature type="domain" description="Ysc84 actin-binding" evidence="2">
    <location>
        <begin position="109"/>
        <end position="224"/>
    </location>
</feature>
<gene>
    <name evidence="3" type="ORF">SAMN05444368_0284</name>
</gene>
<dbReference type="PANTHER" id="PTHR15629">
    <property type="entry name" value="SH3YL1 PROTEIN"/>
    <property type="match status" value="1"/>
</dbReference>
<keyword evidence="1" id="KW-0732">Signal</keyword>
<keyword evidence="4" id="KW-1185">Reference proteome</keyword>
<evidence type="ECO:0000259" key="2">
    <source>
        <dbReference type="Pfam" id="PF04366"/>
    </source>
</evidence>
<evidence type="ECO:0000256" key="1">
    <source>
        <dbReference type="SAM" id="SignalP"/>
    </source>
</evidence>
<feature type="chain" id="PRO_5046996454" evidence="1">
    <location>
        <begin position="32"/>
        <end position="232"/>
    </location>
</feature>
<proteinExistence type="predicted"/>
<dbReference type="Proteomes" id="UP000185093">
    <property type="component" value="Unassembled WGS sequence"/>
</dbReference>
<name>A0ABY1JB07_9BACT</name>
<dbReference type="PANTHER" id="PTHR15629:SF2">
    <property type="entry name" value="SH3 DOMAIN-CONTAINING YSC84-LIKE PROTEIN 1"/>
    <property type="match status" value="1"/>
</dbReference>
<sequence length="232" mass="24540">MAIGRKMKFKAFTTLLLVILALCLFQSGASAKTPEQRIKLSTQLLQEMGRQSDVEGLTDLLGDCVGVAIFPNVTKAGFIFGAEYGEGLLLRRDPNSTRWYGPSFMNIGGVSVGLQIGVQSTGLILVIMDEAGLNAFRKEHVSLGADVSVAAGPVGRRAGAATNSVYSYSLAKGAFAGVSLGGGSVDIDENANMAYWGKKISPSEALQKRAVKSEVKPLVNELNSLIAKAKKK</sequence>
<evidence type="ECO:0000313" key="3">
    <source>
        <dbReference type="EMBL" id="SIN62946.1"/>
    </source>
</evidence>
<feature type="signal peptide" evidence="1">
    <location>
        <begin position="1"/>
        <end position="31"/>
    </location>
</feature>
<dbReference type="Pfam" id="PF04366">
    <property type="entry name" value="Ysc84"/>
    <property type="match status" value="1"/>
</dbReference>
<dbReference type="CDD" id="cd11524">
    <property type="entry name" value="SYLF"/>
    <property type="match status" value="1"/>
</dbReference>
<evidence type="ECO:0000313" key="4">
    <source>
        <dbReference type="Proteomes" id="UP000185093"/>
    </source>
</evidence>